<keyword evidence="1" id="KW-0175">Coiled coil</keyword>
<dbReference type="EMBL" id="FNEK01000102">
    <property type="protein sequence ID" value="SDL66046.1"/>
    <property type="molecule type" value="Genomic_DNA"/>
</dbReference>
<evidence type="ECO:0000313" key="4">
    <source>
        <dbReference type="Proteomes" id="UP000199382"/>
    </source>
</evidence>
<keyword evidence="2" id="KW-0472">Membrane</keyword>
<keyword evidence="2" id="KW-1133">Transmembrane helix</keyword>
<name>A0A1G9LVR0_9RHOB</name>
<organism evidence="3 4">
    <name type="scientific">Aliiruegeria lutimaris</name>
    <dbReference type="NCBI Taxonomy" id="571298"/>
    <lineage>
        <taxon>Bacteria</taxon>
        <taxon>Pseudomonadati</taxon>
        <taxon>Pseudomonadota</taxon>
        <taxon>Alphaproteobacteria</taxon>
        <taxon>Rhodobacterales</taxon>
        <taxon>Roseobacteraceae</taxon>
        <taxon>Aliiruegeria</taxon>
    </lineage>
</organism>
<proteinExistence type="predicted"/>
<protein>
    <submittedName>
        <fullName evidence="3">Uncharacterized protein</fullName>
    </submittedName>
</protein>
<keyword evidence="2" id="KW-0812">Transmembrane</keyword>
<keyword evidence="4" id="KW-1185">Reference proteome</keyword>
<feature type="coiled-coil region" evidence="1">
    <location>
        <begin position="55"/>
        <end position="141"/>
    </location>
</feature>
<dbReference type="Proteomes" id="UP000199382">
    <property type="component" value="Unassembled WGS sequence"/>
</dbReference>
<accession>A0A1G9LVR0</accession>
<sequence>MSSALQRTIFEAAATGAVVGPGFVVVYHGRRTDAATLANSAIAGAAVGAAAGAYVGFLQKKYSNQEDRLERVKSDLDKNAQEIQATISVMRDVVDQQQRELAELRAQAATGAGDQALAKEVAQANANLGEMQKAISGAENRQREFESTRGLVPISGGSSAIDPELQQLSNQIAAMRAIASDLAENI</sequence>
<dbReference type="AlphaFoldDB" id="A0A1G9LVR0"/>
<gene>
    <name evidence="3" type="ORF">SAMN04488026_110210</name>
</gene>
<feature type="transmembrane region" description="Helical" evidence="2">
    <location>
        <begin position="12"/>
        <end position="29"/>
    </location>
</feature>
<reference evidence="3 4" key="1">
    <citation type="submission" date="2016-10" db="EMBL/GenBank/DDBJ databases">
        <authorList>
            <person name="de Groot N.N."/>
        </authorList>
    </citation>
    <scope>NUCLEOTIDE SEQUENCE [LARGE SCALE GENOMIC DNA]</scope>
    <source>
        <strain evidence="3 4">DSM 25294</strain>
    </source>
</reference>
<evidence type="ECO:0000313" key="3">
    <source>
        <dbReference type="EMBL" id="SDL66046.1"/>
    </source>
</evidence>
<feature type="transmembrane region" description="Helical" evidence="2">
    <location>
        <begin position="35"/>
        <end position="58"/>
    </location>
</feature>
<evidence type="ECO:0000256" key="1">
    <source>
        <dbReference type="SAM" id="Coils"/>
    </source>
</evidence>
<dbReference type="STRING" id="571298.SAMN04488026_110210"/>
<evidence type="ECO:0000256" key="2">
    <source>
        <dbReference type="SAM" id="Phobius"/>
    </source>
</evidence>